<dbReference type="EMBL" id="JACMSC010000001">
    <property type="protein sequence ID" value="KAG6538916.1"/>
    <property type="molecule type" value="Genomic_DNA"/>
</dbReference>
<sequence>MLLLPIDSVAVSISDPTFLSLVLPPLQKEPTKIGFAQSCARIQLDELVDGLRRGVAVLEHPKEVLEQHHLAAYDDGGARVGGGATGEDLEEAVLDKVGADEVPSAGLADVDGVENGRGAAVTVASGDVDEDPTAGASACATVNAPASMDTDPRKRQVTSLNQVHLHQSSSRTLIT</sequence>
<evidence type="ECO:0000313" key="2">
    <source>
        <dbReference type="Proteomes" id="UP000734854"/>
    </source>
</evidence>
<gene>
    <name evidence="1" type="ORF">ZIOFF_004068</name>
</gene>
<dbReference type="AlphaFoldDB" id="A0A8J5HYJ4"/>
<accession>A0A8J5HYJ4</accession>
<reference evidence="1 2" key="1">
    <citation type="submission" date="2020-08" db="EMBL/GenBank/DDBJ databases">
        <title>Plant Genome Project.</title>
        <authorList>
            <person name="Zhang R.-G."/>
        </authorList>
    </citation>
    <scope>NUCLEOTIDE SEQUENCE [LARGE SCALE GENOMIC DNA]</scope>
    <source>
        <tissue evidence="1">Rhizome</tissue>
    </source>
</reference>
<evidence type="ECO:0000313" key="1">
    <source>
        <dbReference type="EMBL" id="KAG6538916.1"/>
    </source>
</evidence>
<keyword evidence="2" id="KW-1185">Reference proteome</keyword>
<protein>
    <submittedName>
        <fullName evidence="1">Uncharacterized protein</fullName>
    </submittedName>
</protein>
<name>A0A8J5HYJ4_ZINOF</name>
<dbReference type="Proteomes" id="UP000734854">
    <property type="component" value="Unassembled WGS sequence"/>
</dbReference>
<comment type="caution">
    <text evidence="1">The sequence shown here is derived from an EMBL/GenBank/DDBJ whole genome shotgun (WGS) entry which is preliminary data.</text>
</comment>
<organism evidence="1 2">
    <name type="scientific">Zingiber officinale</name>
    <name type="common">Ginger</name>
    <name type="synonym">Amomum zingiber</name>
    <dbReference type="NCBI Taxonomy" id="94328"/>
    <lineage>
        <taxon>Eukaryota</taxon>
        <taxon>Viridiplantae</taxon>
        <taxon>Streptophyta</taxon>
        <taxon>Embryophyta</taxon>
        <taxon>Tracheophyta</taxon>
        <taxon>Spermatophyta</taxon>
        <taxon>Magnoliopsida</taxon>
        <taxon>Liliopsida</taxon>
        <taxon>Zingiberales</taxon>
        <taxon>Zingiberaceae</taxon>
        <taxon>Zingiber</taxon>
    </lineage>
</organism>
<proteinExistence type="predicted"/>